<comment type="caution">
    <text evidence="1">The sequence shown here is derived from an EMBL/GenBank/DDBJ whole genome shotgun (WGS) entry which is preliminary data.</text>
</comment>
<gene>
    <name evidence="1" type="ORF">HPB50_019871</name>
</gene>
<reference evidence="1" key="1">
    <citation type="submission" date="2020-05" db="EMBL/GenBank/DDBJ databases">
        <title>Large-scale comparative analyses of tick genomes elucidate their genetic diversity and vector capacities.</title>
        <authorList>
            <person name="Jia N."/>
            <person name="Wang J."/>
            <person name="Shi W."/>
            <person name="Du L."/>
            <person name="Sun Y."/>
            <person name="Zhan W."/>
            <person name="Jiang J."/>
            <person name="Wang Q."/>
            <person name="Zhang B."/>
            <person name="Ji P."/>
            <person name="Sakyi L.B."/>
            <person name="Cui X."/>
            <person name="Yuan T."/>
            <person name="Jiang B."/>
            <person name="Yang W."/>
            <person name="Lam T.T.-Y."/>
            <person name="Chang Q."/>
            <person name="Ding S."/>
            <person name="Wang X."/>
            <person name="Zhu J."/>
            <person name="Ruan X."/>
            <person name="Zhao L."/>
            <person name="Wei J."/>
            <person name="Que T."/>
            <person name="Du C."/>
            <person name="Cheng J."/>
            <person name="Dai P."/>
            <person name="Han X."/>
            <person name="Huang E."/>
            <person name="Gao Y."/>
            <person name="Liu J."/>
            <person name="Shao H."/>
            <person name="Ye R."/>
            <person name="Li L."/>
            <person name="Wei W."/>
            <person name="Wang X."/>
            <person name="Wang C."/>
            <person name="Yang T."/>
            <person name="Huo Q."/>
            <person name="Li W."/>
            <person name="Guo W."/>
            <person name="Chen H."/>
            <person name="Zhou L."/>
            <person name="Ni X."/>
            <person name="Tian J."/>
            <person name="Zhou Y."/>
            <person name="Sheng Y."/>
            <person name="Liu T."/>
            <person name="Pan Y."/>
            <person name="Xia L."/>
            <person name="Li J."/>
            <person name="Zhao F."/>
            <person name="Cao W."/>
        </authorList>
    </citation>
    <scope>NUCLEOTIDE SEQUENCE</scope>
    <source>
        <strain evidence="1">Hyas-2018</strain>
    </source>
</reference>
<protein>
    <submittedName>
        <fullName evidence="1">Uncharacterized protein</fullName>
    </submittedName>
</protein>
<dbReference type="EMBL" id="CM023484">
    <property type="protein sequence ID" value="KAH6934067.1"/>
    <property type="molecule type" value="Genomic_DNA"/>
</dbReference>
<name>A0ACB7SFW1_HYAAI</name>
<dbReference type="Proteomes" id="UP000821845">
    <property type="component" value="Chromosome 4"/>
</dbReference>
<evidence type="ECO:0000313" key="2">
    <source>
        <dbReference type="Proteomes" id="UP000821845"/>
    </source>
</evidence>
<proteinExistence type="predicted"/>
<organism evidence="1 2">
    <name type="scientific">Hyalomma asiaticum</name>
    <name type="common">Tick</name>
    <dbReference type="NCBI Taxonomy" id="266040"/>
    <lineage>
        <taxon>Eukaryota</taxon>
        <taxon>Metazoa</taxon>
        <taxon>Ecdysozoa</taxon>
        <taxon>Arthropoda</taxon>
        <taxon>Chelicerata</taxon>
        <taxon>Arachnida</taxon>
        <taxon>Acari</taxon>
        <taxon>Parasitiformes</taxon>
        <taxon>Ixodida</taxon>
        <taxon>Ixodoidea</taxon>
        <taxon>Ixodidae</taxon>
        <taxon>Hyalomminae</taxon>
        <taxon>Hyalomma</taxon>
    </lineage>
</organism>
<accession>A0ACB7SFW1</accession>
<evidence type="ECO:0000313" key="1">
    <source>
        <dbReference type="EMBL" id="KAH6934067.1"/>
    </source>
</evidence>
<sequence length="956" mass="106352">MDHDSRSTRRLTTRAQKSGSPGTRTRRSSLGEQLPGYLPKGRISPTSYVPPRPRTAVPPAGVCESPGGSDSPRKRRGLPSPHDSPSGLASPSSGRKKPAFRLRQQPSPKRSPKTPPPVSPDLSPTISPESPFESPRDSPCESPILTPTMSPLECASPPADGSMSPRLDISSPQVQSASGRGTPESRASSRKRGGSGRVSWQQEHLQAEDSAKHRVSPPSLYRWLVSRLSSRAGRDRVVQERGQDTEAATLDRTCRTSEICSPRAFWKGTSSVSGQDAPPMARSSLRADLCTALLAIAVVVLATSVLWVLFMGGGDRNPVAVTVQRCITDTCMRYERLLSSTMDTNAPPCSDFYQYVCGTWLRTGKRPIYERNWDRFLNDVAKRVMATGASVRPSGSSGHIHLNGNSGAAGEDKALTSIRACLSPLNRDNVDEVKEVLVAAGLPWPYRSPQPDAINSMFFMSQRVYHALFVDVTTSRVDNQRGLAFISDVQFKRVYERVSEHVTTMHIRSHFRTSYESFANDSDSSEHEHHQEQLYRKFTEMKAFLDAQVADVVAKSSNPDTAAFFAMTPPVPEPRWEAVLRRYVNMSLHSFNFIYVENEAHFRALFHLWHVYGEQNMVDFLGWFAVQVLLPYTNRRLLASYFQSESAGGDEIRKNCVFSTYIAFPAALDNFLLRDVVEAIQYVKSLVDPLAGSFHRLLNGDHSSLIGDALPQPNATRLAAAFDIANAYSEATVFRLYKDFPDLDPEQPLRNAIKVARYLYGRKKPTLTYRAVDANMFDGFHLNPQLLSFPWYASDARLAVMMGGLGSRLAGTLYLDFAERRPNPEVIYRDNWRCLGLQNTDEDSYIDLVAATAAISVVWDTFQDGNLPRPVPSQKTSHNGNLSRRVRLRMTSELEAPANFSDPALLFVFYCWLTCGDQWGPSMCNVPLKHSPHFADVFVCPPGAPMNPTDKCRMIV</sequence>
<keyword evidence="2" id="KW-1185">Reference proteome</keyword>